<protein>
    <recommendedName>
        <fullName evidence="4">Phosphate-binding protein</fullName>
    </recommendedName>
</protein>
<dbReference type="Proteomes" id="UP000236000">
    <property type="component" value="Unassembled WGS sequence"/>
</dbReference>
<organism evidence="6 7">
    <name type="scientific">Akkermansia muciniphila</name>
    <dbReference type="NCBI Taxonomy" id="239935"/>
    <lineage>
        <taxon>Bacteria</taxon>
        <taxon>Pseudomonadati</taxon>
        <taxon>Verrucomicrobiota</taxon>
        <taxon>Verrucomicrobiia</taxon>
        <taxon>Verrucomicrobiales</taxon>
        <taxon>Akkermansiaceae</taxon>
        <taxon>Akkermansia</taxon>
    </lineage>
</organism>
<dbReference type="SUPFAM" id="SSF53850">
    <property type="entry name" value="Periplasmic binding protein-like II"/>
    <property type="match status" value="1"/>
</dbReference>
<sequence>MKFVAKILTIAAALSSLSMAAEKVTVDSSIKPYAPTSGVSGNLSAVGSDTLNNLMTLWAEGFSKKYPSVKIGVEGKGSSTAPPALTAGTAQLAPMSRQMKREEIAAFEAKYGYKPTEIKVALDAVAFFVNKNNPIQALSLSQIDSIFSSTFKRGGSNISDWGDAGVPSMKGKAISIYGRNSASGTNGFVKEIALKKGDYKNSVKEQPGSSAVVQGISSDEQGIGYSGIGYVTSGVKTLSLAEKGGQVAVQPSYDNCINGKYPLSRYLLIYVNKKPGEPLDTLTREFIKFIVSKDGQEIVTKDGYYPIPAKVSADVLKSIE</sequence>
<keyword evidence="2 4" id="KW-0813">Transport</keyword>
<dbReference type="RefSeq" id="WP_102715558.1">
    <property type="nucleotide sequence ID" value="NZ_PJKA01000013.1"/>
</dbReference>
<proteinExistence type="inferred from homology"/>
<evidence type="ECO:0000256" key="2">
    <source>
        <dbReference type="ARBA" id="ARBA00022448"/>
    </source>
</evidence>
<comment type="similarity">
    <text evidence="1 4">Belongs to the PstS family.</text>
</comment>
<feature type="domain" description="PBP" evidence="5">
    <location>
        <begin position="35"/>
        <end position="293"/>
    </location>
</feature>
<evidence type="ECO:0000259" key="5">
    <source>
        <dbReference type="Pfam" id="PF12849"/>
    </source>
</evidence>
<dbReference type="GO" id="GO:0006817">
    <property type="term" value="P:phosphate ion transport"/>
    <property type="evidence" value="ECO:0007669"/>
    <property type="project" value="UniProtKB-UniRule"/>
</dbReference>
<dbReference type="InterPro" id="IPR011862">
    <property type="entry name" value="Phos-bd"/>
</dbReference>
<comment type="caution">
    <text evidence="6">The sequence shown here is derived from an EMBL/GenBank/DDBJ whole genome shotgun (WGS) entry which is preliminary data.</text>
</comment>
<dbReference type="PANTHER" id="PTHR30570:SF6">
    <property type="entry name" value="PHOSPHATE-BINDING PROTEIN PSTS"/>
    <property type="match status" value="1"/>
</dbReference>
<accession>A0A2N8HBI9</accession>
<gene>
    <name evidence="6" type="ORF">CXU22_11400</name>
</gene>
<evidence type="ECO:0000313" key="6">
    <source>
        <dbReference type="EMBL" id="PNC17218.1"/>
    </source>
</evidence>
<reference evidence="6 7" key="1">
    <citation type="journal article" date="2017" name="BMC Genomics">
        <title>Genome sequencing of 39 Akkermansia muciniphila isolates reveals its population structure, genomic and functional diverisity, and global distribution in mammalian gut microbiotas.</title>
        <authorList>
            <person name="Guo X."/>
            <person name="Li S."/>
            <person name="Zhang J."/>
            <person name="Wu F."/>
            <person name="Li X."/>
            <person name="Wu D."/>
            <person name="Zhang M."/>
            <person name="Ou Z."/>
            <person name="Jie Z."/>
            <person name="Yan Q."/>
            <person name="Li P."/>
            <person name="Yi J."/>
            <person name="Peng Y."/>
        </authorList>
    </citation>
    <scope>NUCLEOTIDE SEQUENCE [LARGE SCALE GENOMIC DNA]</scope>
    <source>
        <strain evidence="6 7">GP24</strain>
    </source>
</reference>
<dbReference type="EMBL" id="PJKA01000013">
    <property type="protein sequence ID" value="PNC17218.1"/>
    <property type="molecule type" value="Genomic_DNA"/>
</dbReference>
<dbReference type="CDD" id="cd13653">
    <property type="entry name" value="PBP2_phosphate_like_1"/>
    <property type="match status" value="1"/>
</dbReference>
<dbReference type="InterPro" id="IPR024370">
    <property type="entry name" value="PBP_domain"/>
</dbReference>
<dbReference type="AlphaFoldDB" id="A0A2N8HBI9"/>
<evidence type="ECO:0000256" key="3">
    <source>
        <dbReference type="ARBA" id="ARBA00022729"/>
    </source>
</evidence>
<keyword evidence="3 4" id="KW-0732">Signal</keyword>
<dbReference type="NCBIfam" id="TIGR02136">
    <property type="entry name" value="ptsS_2"/>
    <property type="match status" value="1"/>
</dbReference>
<evidence type="ECO:0000256" key="4">
    <source>
        <dbReference type="RuleBase" id="RU367119"/>
    </source>
</evidence>
<evidence type="ECO:0000256" key="1">
    <source>
        <dbReference type="ARBA" id="ARBA00008725"/>
    </source>
</evidence>
<dbReference type="InterPro" id="IPR050811">
    <property type="entry name" value="Phosphate_ABC_transporter"/>
</dbReference>
<name>A0A2N8HBI9_9BACT</name>
<evidence type="ECO:0000313" key="7">
    <source>
        <dbReference type="Proteomes" id="UP000236000"/>
    </source>
</evidence>
<dbReference type="Pfam" id="PF12849">
    <property type="entry name" value="PBP_like_2"/>
    <property type="match status" value="1"/>
</dbReference>
<dbReference type="Gene3D" id="3.40.190.10">
    <property type="entry name" value="Periplasmic binding protein-like II"/>
    <property type="match status" value="2"/>
</dbReference>
<feature type="signal peptide" evidence="4">
    <location>
        <begin position="1"/>
        <end position="20"/>
    </location>
</feature>
<dbReference type="GO" id="GO:0042301">
    <property type="term" value="F:phosphate ion binding"/>
    <property type="evidence" value="ECO:0007669"/>
    <property type="project" value="UniProtKB-UniRule"/>
</dbReference>
<dbReference type="OrthoDB" id="181991at2"/>
<comment type="function">
    <text evidence="4">Involved in the system for phosphate transport across the cytoplasmic membrane.</text>
</comment>
<keyword evidence="4" id="KW-0592">Phosphate transport</keyword>
<dbReference type="PANTHER" id="PTHR30570">
    <property type="entry name" value="PERIPLASMIC PHOSPHATE BINDING COMPONENT OF PHOSPHATE ABC TRANSPORTER"/>
    <property type="match status" value="1"/>
</dbReference>
<feature type="chain" id="PRO_5027146556" description="Phosphate-binding protein" evidence="4">
    <location>
        <begin position="21"/>
        <end position="320"/>
    </location>
</feature>